<evidence type="ECO:0000313" key="2">
    <source>
        <dbReference type="EMBL" id="CUS14232.1"/>
    </source>
</evidence>
<dbReference type="AlphaFoldDB" id="A0A292Q324"/>
<feature type="compositionally biased region" description="Basic and acidic residues" evidence="1">
    <location>
        <begin position="157"/>
        <end position="168"/>
    </location>
</feature>
<feature type="compositionally biased region" description="Basic and acidic residues" evidence="1">
    <location>
        <begin position="474"/>
        <end position="486"/>
    </location>
</feature>
<feature type="compositionally biased region" description="Polar residues" evidence="1">
    <location>
        <begin position="438"/>
        <end position="448"/>
    </location>
</feature>
<evidence type="ECO:0000256" key="1">
    <source>
        <dbReference type="SAM" id="MobiDB-lite"/>
    </source>
</evidence>
<keyword evidence="3" id="KW-1185">Reference proteome</keyword>
<sequence>MDTFSHPQHMWGLQELQEEIRLLKTSQFEHAERLTQHSERLNRLEQRQDESRIRSLWGTPSPFPPMLSSNSFAQQTNNPEPPEDFSGFEEHQHNLLAGLQLDEVDVPRRGASRANSVRFDDSAIQNHWIHDSQGSNDYFGHRNSSSSLGGFPMTERSSSHKSDHKSDGRQSSMRSYGDNSSFFEGEINGGVPFNPPLQNLELLDCETHRSPAPPSGPAPAIIRCWPDFTSPSTSCLYAVVCTGSVKSLIDISLIARFGLQDRINKDTNGEYKINLTLHLPDATIQQPARGGGHHSLPPLNIRFSVMPNRKGGCGEGGEVGIFLGSDFMSDHMGDVLFSQSQLLLQVDDGRKMFVPFHRPEAHACYSDVCTTHVGDQLSGDLPGPLLRTEGCQEQGTTFMKPAGFDEHGAPGIDIDDLKRSHVPVSSPKPVRGRKASVISRTTMTSPESSLEPDDTLGKYTGVRRNSIYSVGSGMEKKRKEDRKGEYGVRLNLADDGGTSSGEEEDGKGSYYAERRTRSDGEGGSSWNSSTVKSGEAIAGNTKEGGLIWDSWRKVTIQGRDDSGTGTAKTSRASSRGMKVLRTSKSSSLSEARANHQTEDGCGGTGSAELDNASSAIGPMPRPPVGGFPKTDSSLSAGAGGNWDKTISRPQRRVSSAEVGNSFPKGGAIHPPKAKSTNVVGGASAFHWMTPKTSAQTTTE</sequence>
<feature type="compositionally biased region" description="Polar residues" evidence="1">
    <location>
        <begin position="67"/>
        <end position="78"/>
    </location>
</feature>
<reference evidence="2" key="1">
    <citation type="submission" date="2015-10" db="EMBL/GenBank/DDBJ databases">
        <authorList>
            <person name="Regsiter A."/>
            <person name="william w."/>
        </authorList>
    </citation>
    <scope>NUCLEOTIDE SEQUENCE</scope>
    <source>
        <strain evidence="2">Montdore</strain>
    </source>
</reference>
<feature type="region of interest" description="Disordered" evidence="1">
    <location>
        <begin position="557"/>
        <end position="677"/>
    </location>
</feature>
<dbReference type="EMBL" id="LN890961">
    <property type="protein sequence ID" value="CUS14232.1"/>
    <property type="molecule type" value="Genomic_DNA"/>
</dbReference>
<evidence type="ECO:0000313" key="3">
    <source>
        <dbReference type="Proteomes" id="UP001412239"/>
    </source>
</evidence>
<feature type="region of interest" description="Disordered" evidence="1">
    <location>
        <begin position="130"/>
        <end position="179"/>
    </location>
</feature>
<feature type="compositionally biased region" description="Basic and acidic residues" evidence="1">
    <location>
        <begin position="42"/>
        <end position="53"/>
    </location>
</feature>
<protein>
    <submittedName>
        <fullName evidence="2">Uncharacterized protein</fullName>
    </submittedName>
</protein>
<gene>
    <name evidence="2" type="ORF">GSTUAT00001747001</name>
</gene>
<feature type="compositionally biased region" description="Polar residues" evidence="1">
    <location>
        <begin position="132"/>
        <end position="148"/>
    </location>
</feature>
<feature type="region of interest" description="Disordered" evidence="1">
    <location>
        <begin position="42"/>
        <end position="88"/>
    </location>
</feature>
<feature type="compositionally biased region" description="Polar residues" evidence="1">
    <location>
        <begin position="563"/>
        <end position="573"/>
    </location>
</feature>
<name>A0A292Q324_9PEZI</name>
<proteinExistence type="predicted"/>
<feature type="region of interest" description="Disordered" evidence="1">
    <location>
        <begin position="419"/>
        <end position="538"/>
    </location>
</feature>
<feature type="compositionally biased region" description="Polar residues" evidence="1">
    <location>
        <begin position="169"/>
        <end position="179"/>
    </location>
</feature>
<dbReference type="Proteomes" id="UP001412239">
    <property type="component" value="Unassembled WGS sequence"/>
</dbReference>
<accession>A0A292Q324</accession>
<organism evidence="2 3">
    <name type="scientific">Tuber aestivum</name>
    <name type="common">summer truffle</name>
    <dbReference type="NCBI Taxonomy" id="59557"/>
    <lineage>
        <taxon>Eukaryota</taxon>
        <taxon>Fungi</taxon>
        <taxon>Dikarya</taxon>
        <taxon>Ascomycota</taxon>
        <taxon>Pezizomycotina</taxon>
        <taxon>Pezizomycetes</taxon>
        <taxon>Pezizales</taxon>
        <taxon>Tuberaceae</taxon>
        <taxon>Tuber</taxon>
    </lineage>
</organism>